<dbReference type="Proteomes" id="UP000004968">
    <property type="component" value="Unassembled WGS sequence"/>
</dbReference>
<reference evidence="3 4" key="1">
    <citation type="submission" date="2010-01" db="EMBL/GenBank/DDBJ databases">
        <authorList>
            <person name="Weinstock G."/>
            <person name="Sodergren E."/>
            <person name="Clifton S."/>
            <person name="Fulton L."/>
            <person name="Fulton B."/>
            <person name="Courtney L."/>
            <person name="Fronick C."/>
            <person name="Harrison M."/>
            <person name="Strong C."/>
            <person name="Farmer C."/>
            <person name="Delahaunty K."/>
            <person name="Markovic C."/>
            <person name="Hall O."/>
            <person name="Minx P."/>
            <person name="Tomlinson C."/>
            <person name="Mitreva M."/>
            <person name="Nelson J."/>
            <person name="Hou S."/>
            <person name="Wollam A."/>
            <person name="Pepin K.H."/>
            <person name="Johnson M."/>
            <person name="Bhonagiri V."/>
            <person name="Nash W.E."/>
            <person name="Warren W."/>
            <person name="Chinwalla A."/>
            <person name="Mardis E.R."/>
            <person name="Wilson R.K."/>
        </authorList>
    </citation>
    <scope>NUCLEOTIDE SEQUENCE [LARGE SCALE GENOMIC DNA]</scope>
    <source>
        <strain evidence="3 4">DSM 13479</strain>
    </source>
</reference>
<dbReference type="Pfam" id="PF09581">
    <property type="entry name" value="Spore_III_AF"/>
    <property type="match status" value="1"/>
</dbReference>
<feature type="region of interest" description="Disordered" evidence="1">
    <location>
        <begin position="174"/>
        <end position="224"/>
    </location>
</feature>
<evidence type="ECO:0000313" key="3">
    <source>
        <dbReference type="EMBL" id="EFD00383.1"/>
    </source>
</evidence>
<keyword evidence="2" id="KW-0812">Transmembrane</keyword>
<keyword evidence="2" id="KW-0472">Membrane</keyword>
<evidence type="ECO:0000313" key="4">
    <source>
        <dbReference type="Proteomes" id="UP000004968"/>
    </source>
</evidence>
<keyword evidence="2" id="KW-1133">Transmembrane helix</keyword>
<organism evidence="3 4">
    <name type="scientific">Hungatella hathewayi DSM 13479</name>
    <dbReference type="NCBI Taxonomy" id="566550"/>
    <lineage>
        <taxon>Bacteria</taxon>
        <taxon>Bacillati</taxon>
        <taxon>Bacillota</taxon>
        <taxon>Clostridia</taxon>
        <taxon>Lachnospirales</taxon>
        <taxon>Lachnospiraceae</taxon>
        <taxon>Hungatella</taxon>
    </lineage>
</organism>
<gene>
    <name evidence="3" type="ORF">CLOSTHATH_01399</name>
</gene>
<feature type="transmembrane region" description="Helical" evidence="2">
    <location>
        <begin position="14"/>
        <end position="29"/>
    </location>
</feature>
<protein>
    <submittedName>
        <fullName evidence="3">Putative stage III sporulation protein AF</fullName>
    </submittedName>
</protein>
<evidence type="ECO:0000256" key="1">
    <source>
        <dbReference type="SAM" id="MobiDB-lite"/>
    </source>
</evidence>
<feature type="compositionally biased region" description="Low complexity" evidence="1">
    <location>
        <begin position="192"/>
        <end position="204"/>
    </location>
</feature>
<feature type="transmembrane region" description="Helical" evidence="2">
    <location>
        <begin position="36"/>
        <end position="53"/>
    </location>
</feature>
<dbReference type="AlphaFoldDB" id="D3ACS1"/>
<dbReference type="InterPro" id="IPR014245">
    <property type="entry name" value="Spore_III_AF"/>
</dbReference>
<accession>D3ACS1</accession>
<name>D3ACS1_9FIRM</name>
<evidence type="ECO:0000256" key="2">
    <source>
        <dbReference type="SAM" id="Phobius"/>
    </source>
</evidence>
<comment type="caution">
    <text evidence="3">The sequence shown here is derived from an EMBL/GenBank/DDBJ whole genome shotgun (WGS) entry which is preliminary data.</text>
</comment>
<sequence length="251" mass="27833">MIDMEGIYEWIRNITYYLIFMTVVTNLLPDKKYEKYFRLFAGMVLILLVLKPFTGGLRLDDKLAYYFEAISFQKEASELSAQISDMESVRLKSMVSQYEEAVEHDLRTMAESSGFVCVKAKALIDGDEKNARFGHVVSVSLRLAPDSPGQTDQGNNTKIRPVESVEPVERIRVELGGGSTEVSEKAGERNPAAAGAETGTSAGEITKPAGAAAGQPDHRQEENSALAGLRRRISEYYDLEEQDIEIQLEIG</sequence>
<proteinExistence type="predicted"/>
<dbReference type="EMBL" id="ACIO01000091">
    <property type="protein sequence ID" value="EFD00383.1"/>
    <property type="molecule type" value="Genomic_DNA"/>
</dbReference>
<dbReference type="HOGENOM" id="CLU_104128_0_0_9"/>